<proteinExistence type="predicted"/>
<dbReference type="OrthoDB" id="7002646at2"/>
<gene>
    <name evidence="1" type="ORF">PS723_00024</name>
</gene>
<name>A0A5E6ZGB2_PSEFL</name>
<organism evidence="1 2">
    <name type="scientific">Pseudomonas fluorescens</name>
    <dbReference type="NCBI Taxonomy" id="294"/>
    <lineage>
        <taxon>Bacteria</taxon>
        <taxon>Pseudomonadati</taxon>
        <taxon>Pseudomonadota</taxon>
        <taxon>Gammaproteobacteria</taxon>
        <taxon>Pseudomonadales</taxon>
        <taxon>Pseudomonadaceae</taxon>
        <taxon>Pseudomonas</taxon>
    </lineage>
</organism>
<reference evidence="1 2" key="1">
    <citation type="submission" date="2019-09" db="EMBL/GenBank/DDBJ databases">
        <authorList>
            <person name="Chandra G."/>
            <person name="Truman W A."/>
        </authorList>
    </citation>
    <scope>NUCLEOTIDE SEQUENCE [LARGE SCALE GENOMIC DNA]</scope>
    <source>
        <strain evidence="1">PS723</strain>
    </source>
</reference>
<sequence length="120" mass="12710">MSNSNVLADSNMLSSLAAYDAVMGLSSGQTIRWGNLLFKIIEGRLLPLVMEAAGRAEGYALGLRDAGVITEIQCGRMACVAMAVTADKIHSLPPMREGIHDLAPDPIASCCAPRVPEEPK</sequence>
<dbReference type="Proteomes" id="UP000379480">
    <property type="component" value="Unassembled WGS sequence"/>
</dbReference>
<dbReference type="RefSeq" id="WP_150801674.1">
    <property type="nucleotide sequence ID" value="NZ_CABVHY010000001.1"/>
</dbReference>
<accession>A0A5E6ZGB2</accession>
<evidence type="ECO:0000313" key="2">
    <source>
        <dbReference type="Proteomes" id="UP000379480"/>
    </source>
</evidence>
<protein>
    <submittedName>
        <fullName evidence="1">Uncharacterized protein</fullName>
    </submittedName>
</protein>
<dbReference type="AlphaFoldDB" id="A0A5E6ZGB2"/>
<dbReference type="EMBL" id="CABVHY010000001">
    <property type="protein sequence ID" value="VVN64825.1"/>
    <property type="molecule type" value="Genomic_DNA"/>
</dbReference>
<evidence type="ECO:0000313" key="1">
    <source>
        <dbReference type="EMBL" id="VVN64825.1"/>
    </source>
</evidence>